<evidence type="ECO:0000313" key="2">
    <source>
        <dbReference type="EMBL" id="PND38701.1"/>
    </source>
</evidence>
<dbReference type="SUPFAM" id="SSF46894">
    <property type="entry name" value="C-terminal effector domain of the bipartite response regulators"/>
    <property type="match status" value="1"/>
</dbReference>
<feature type="domain" description="HTH luxR-type" evidence="1">
    <location>
        <begin position="146"/>
        <end position="203"/>
    </location>
</feature>
<organism evidence="2 3">
    <name type="scientific">Kinneretia aquatilis</name>
    <dbReference type="NCBI Taxonomy" id="2070761"/>
    <lineage>
        <taxon>Bacteria</taxon>
        <taxon>Pseudomonadati</taxon>
        <taxon>Pseudomonadota</taxon>
        <taxon>Betaproteobacteria</taxon>
        <taxon>Burkholderiales</taxon>
        <taxon>Sphaerotilaceae</taxon>
        <taxon>Roseateles</taxon>
    </lineage>
</organism>
<dbReference type="Proteomes" id="UP000235916">
    <property type="component" value="Unassembled WGS sequence"/>
</dbReference>
<dbReference type="InterPro" id="IPR036388">
    <property type="entry name" value="WH-like_DNA-bd_sf"/>
</dbReference>
<dbReference type="SMART" id="SM00421">
    <property type="entry name" value="HTH_LUXR"/>
    <property type="match status" value="1"/>
</dbReference>
<name>A0A2N8KZ35_9BURK</name>
<evidence type="ECO:0000259" key="1">
    <source>
        <dbReference type="SMART" id="SM00421"/>
    </source>
</evidence>
<proteinExistence type="predicted"/>
<dbReference type="AlphaFoldDB" id="A0A2N8KZ35"/>
<keyword evidence="3" id="KW-1185">Reference proteome</keyword>
<gene>
    <name evidence="2" type="ORF">C1O66_14985</name>
</gene>
<sequence>MASLASAITPSRHPGTERRQAESLSSHWLSLVLEELDYGVVLLNASGRVLHCNLAARRSLDEEHPLLLSGNQLRCRDAKDSTPFNDALLAAENEGRRCLLRLGEGELSSNVVVVPLNRNVTQAAVLLVLERRQLCGELATQWFALRYGLTPTETEVLKALSQGARPGSVAERQGVAISTVRTQIQSIRAKSGADSIGELLRQLAVLPPLVSALRMDKIN</sequence>
<protein>
    <submittedName>
        <fullName evidence="2">LuxR family transcriptional regulator</fullName>
    </submittedName>
</protein>
<dbReference type="GO" id="GO:0003677">
    <property type="term" value="F:DNA binding"/>
    <property type="evidence" value="ECO:0007669"/>
    <property type="project" value="InterPro"/>
</dbReference>
<comment type="caution">
    <text evidence="2">The sequence shown here is derived from an EMBL/GenBank/DDBJ whole genome shotgun (WGS) entry which is preliminary data.</text>
</comment>
<dbReference type="GO" id="GO:0006355">
    <property type="term" value="P:regulation of DNA-templated transcription"/>
    <property type="evidence" value="ECO:0007669"/>
    <property type="project" value="InterPro"/>
</dbReference>
<dbReference type="EMBL" id="POSP01000003">
    <property type="protein sequence ID" value="PND38701.1"/>
    <property type="molecule type" value="Genomic_DNA"/>
</dbReference>
<accession>A0A2N8KZ35</accession>
<dbReference type="InterPro" id="IPR016032">
    <property type="entry name" value="Sig_transdc_resp-reg_C-effctor"/>
</dbReference>
<dbReference type="Gene3D" id="1.10.10.10">
    <property type="entry name" value="Winged helix-like DNA-binding domain superfamily/Winged helix DNA-binding domain"/>
    <property type="match status" value="1"/>
</dbReference>
<evidence type="ECO:0000313" key="3">
    <source>
        <dbReference type="Proteomes" id="UP000235916"/>
    </source>
</evidence>
<dbReference type="InterPro" id="IPR000792">
    <property type="entry name" value="Tscrpt_reg_LuxR_C"/>
</dbReference>
<reference evidence="2 3" key="1">
    <citation type="submission" date="2018-01" db="EMBL/GenBank/DDBJ databases">
        <title>Draft genome sequence of Paucibacter aquatile CR182 isolated from freshwater of the Nakdong River.</title>
        <authorList>
            <person name="Choi A."/>
            <person name="Chung E.J."/>
        </authorList>
    </citation>
    <scope>NUCLEOTIDE SEQUENCE [LARGE SCALE GENOMIC DNA]</scope>
    <source>
        <strain evidence="2 3">CR182</strain>
    </source>
</reference>